<dbReference type="AlphaFoldDB" id="A0A133UA71"/>
<reference evidence="1 2" key="1">
    <citation type="journal article" date="2016" name="Sci. Rep.">
        <title>Metabolic traits of an uncultured archaeal lineage -MSBL1- from brine pools of the Red Sea.</title>
        <authorList>
            <person name="Mwirichia R."/>
            <person name="Alam I."/>
            <person name="Rashid M."/>
            <person name="Vinu M."/>
            <person name="Ba-Alawi W."/>
            <person name="Anthony Kamau A."/>
            <person name="Kamanda Ngugi D."/>
            <person name="Goker M."/>
            <person name="Klenk H.P."/>
            <person name="Bajic V."/>
            <person name="Stingl U."/>
        </authorList>
    </citation>
    <scope>NUCLEOTIDE SEQUENCE [LARGE SCALE GENOMIC DNA]</scope>
    <source>
        <strain evidence="1">SCGC-AAA259A05</strain>
    </source>
</reference>
<evidence type="ECO:0000313" key="1">
    <source>
        <dbReference type="EMBL" id="KXA91074.1"/>
    </source>
</evidence>
<gene>
    <name evidence="1" type="ORF">AKJ57_02510</name>
</gene>
<evidence type="ECO:0008006" key="3">
    <source>
        <dbReference type="Google" id="ProtNLM"/>
    </source>
</evidence>
<comment type="caution">
    <text evidence="1">The sequence shown here is derived from an EMBL/GenBank/DDBJ whole genome shotgun (WGS) entry which is preliminary data.</text>
</comment>
<dbReference type="InterPro" id="IPR026002">
    <property type="entry name" value="ATC_hydrolase-like"/>
</dbReference>
<dbReference type="Pfam" id="PF14196">
    <property type="entry name" value="ATC_hydrolase"/>
    <property type="match status" value="1"/>
</dbReference>
<keyword evidence="2" id="KW-1185">Reference proteome</keyword>
<accession>A0A133UA71</accession>
<protein>
    <recommendedName>
        <fullName evidence="3">L-2-amino-thiazoline-4-carboxylic acid hydrolase</fullName>
    </recommendedName>
</protein>
<sequence length="148" mass="17379">MVGEKEKDIFNQDTLLVMAVRTLENQFGEEIVDRIVEWKHDQTKENWEEISESEGRTDPEYLFRLFDDNVHDYDVIEKNRDRLEVKVESCKHAEIFKKFNAADVGKKMSCAGDQAVVEGFNPEINFERPEVLMDGDDSCHFIFELQKE</sequence>
<evidence type="ECO:0000313" key="2">
    <source>
        <dbReference type="Proteomes" id="UP000070163"/>
    </source>
</evidence>
<organism evidence="1 2">
    <name type="scientific">candidate division MSBL1 archaeon SCGC-AAA259A05</name>
    <dbReference type="NCBI Taxonomy" id="1698259"/>
    <lineage>
        <taxon>Archaea</taxon>
        <taxon>Methanobacteriati</taxon>
        <taxon>Methanobacteriota</taxon>
        <taxon>candidate division MSBL1</taxon>
    </lineage>
</organism>
<dbReference type="Proteomes" id="UP000070163">
    <property type="component" value="Unassembled WGS sequence"/>
</dbReference>
<proteinExistence type="predicted"/>
<dbReference type="EMBL" id="LHXJ01000022">
    <property type="protein sequence ID" value="KXA91074.1"/>
    <property type="molecule type" value="Genomic_DNA"/>
</dbReference>
<name>A0A133UA71_9EURY</name>